<keyword evidence="3" id="KW-1185">Reference proteome</keyword>
<feature type="region of interest" description="Disordered" evidence="1">
    <location>
        <begin position="197"/>
        <end position="225"/>
    </location>
</feature>
<gene>
    <name evidence="2" type="ORF">TeGR_g8547</name>
</gene>
<feature type="region of interest" description="Disordered" evidence="1">
    <location>
        <begin position="311"/>
        <end position="360"/>
    </location>
</feature>
<proteinExistence type="predicted"/>
<organism evidence="2 3">
    <name type="scientific">Tetraparma gracilis</name>
    <dbReference type="NCBI Taxonomy" id="2962635"/>
    <lineage>
        <taxon>Eukaryota</taxon>
        <taxon>Sar</taxon>
        <taxon>Stramenopiles</taxon>
        <taxon>Ochrophyta</taxon>
        <taxon>Bolidophyceae</taxon>
        <taxon>Parmales</taxon>
        <taxon>Triparmaceae</taxon>
        <taxon>Tetraparma</taxon>
    </lineage>
</organism>
<name>A0ABQ6N6F1_9STRA</name>
<comment type="caution">
    <text evidence="2">The sequence shown here is derived from an EMBL/GenBank/DDBJ whole genome shotgun (WGS) entry which is preliminary data.</text>
</comment>
<feature type="compositionally biased region" description="Polar residues" evidence="1">
    <location>
        <begin position="102"/>
        <end position="111"/>
    </location>
</feature>
<feature type="compositionally biased region" description="Polar residues" evidence="1">
    <location>
        <begin position="198"/>
        <end position="221"/>
    </location>
</feature>
<accession>A0ABQ6N6F1</accession>
<evidence type="ECO:0000256" key="1">
    <source>
        <dbReference type="SAM" id="MobiDB-lite"/>
    </source>
</evidence>
<reference evidence="2 3" key="1">
    <citation type="journal article" date="2023" name="Commun. Biol.">
        <title>Genome analysis of Parmales, the sister group of diatoms, reveals the evolutionary specialization of diatoms from phago-mixotrophs to photoautotrophs.</title>
        <authorList>
            <person name="Ban H."/>
            <person name="Sato S."/>
            <person name="Yoshikawa S."/>
            <person name="Yamada K."/>
            <person name="Nakamura Y."/>
            <person name="Ichinomiya M."/>
            <person name="Sato N."/>
            <person name="Blanc-Mathieu R."/>
            <person name="Endo H."/>
            <person name="Kuwata A."/>
            <person name="Ogata H."/>
        </authorList>
    </citation>
    <scope>NUCLEOTIDE SEQUENCE [LARGE SCALE GENOMIC DNA]</scope>
</reference>
<evidence type="ECO:0000313" key="3">
    <source>
        <dbReference type="Proteomes" id="UP001165060"/>
    </source>
</evidence>
<sequence length="528" mass="58084">MPQIDHPAWNASFAYSFDNPPAMGRYNATQDKNCPYTHSAAFAKHYKKVVGHLSPLVLLSPKPPVELNRYNNRPASAPRTKPPPSSRQSKAYLKSKLRASRQGLQNEQQARQRPPSAPHLRTSPVKSVMRPGTAPSSRAAKPAPIGGVYQPLPRQGAQEFAPLDRPLSPLEIDDFTENNKSGFRLTEPASLSPIGSPIASSMRPSSANRANRTFPSSSNVRINPPAPVHDPNSLLLYLQGRAALLGEYRISVATETLSSLRRFVVAHLDNFWASGFEFAYRDGVAIARAHESKLLLRDFVKTAKPRSGVVIVPDQASGRAGPSASGPSASSPSAGALEGVRRRVERERKEEERWRRRMKEAELAGSGDFSNDKFGSGIGKDLQLPDAVDLTGGESLDIGGAKRLSADDVKRGREREKIMSKYERAKERIAVSYVADVERERAAARDELQVMMDAAALKIQSWFRCGKAKSYIEDVLLRLQAAAVLQGIVRRNQSKSLLDNIREKRDAELERIEDLKRGVAEGDEGEDA</sequence>
<protein>
    <submittedName>
        <fullName evidence="2">Uncharacterized protein</fullName>
    </submittedName>
</protein>
<evidence type="ECO:0000313" key="2">
    <source>
        <dbReference type="EMBL" id="GMI41417.1"/>
    </source>
</evidence>
<feature type="compositionally biased region" description="Low complexity" evidence="1">
    <location>
        <begin position="316"/>
        <end position="338"/>
    </location>
</feature>
<feature type="compositionally biased region" description="Basic and acidic residues" evidence="1">
    <location>
        <begin position="339"/>
        <end position="360"/>
    </location>
</feature>
<dbReference type="EMBL" id="BRYB01001001">
    <property type="protein sequence ID" value="GMI41417.1"/>
    <property type="molecule type" value="Genomic_DNA"/>
</dbReference>
<dbReference type="Proteomes" id="UP001165060">
    <property type="component" value="Unassembled WGS sequence"/>
</dbReference>
<feature type="region of interest" description="Disordered" evidence="1">
    <location>
        <begin position="60"/>
        <end position="146"/>
    </location>
</feature>